<gene>
    <name evidence="15" type="primary">nadA</name>
    <name evidence="15" type="ORF">BZL30_8179</name>
</gene>
<keyword evidence="5" id="KW-0963">Cytoplasm</keyword>
<dbReference type="PANTHER" id="PTHR30573:SF0">
    <property type="entry name" value="QUINOLINATE SYNTHASE, CHLOROPLASTIC"/>
    <property type="match status" value="1"/>
</dbReference>
<dbReference type="NCBIfam" id="NF006879">
    <property type="entry name" value="PRK09375.1-4"/>
    <property type="match status" value="1"/>
</dbReference>
<dbReference type="EC" id="2.5.1.72" evidence="3"/>
<dbReference type="InterPro" id="IPR003953">
    <property type="entry name" value="FAD-dep_OxRdtase_2_FAD-bd"/>
</dbReference>
<evidence type="ECO:0000256" key="13">
    <source>
        <dbReference type="SAM" id="MobiDB-lite"/>
    </source>
</evidence>
<keyword evidence="6" id="KW-0285">Flavoprotein</keyword>
<keyword evidence="8 15" id="KW-0808">Transferase</keyword>
<evidence type="ECO:0000256" key="1">
    <source>
        <dbReference type="ARBA" id="ARBA00001966"/>
    </source>
</evidence>
<evidence type="ECO:0000256" key="11">
    <source>
        <dbReference type="ARBA" id="ARBA00023004"/>
    </source>
</evidence>
<evidence type="ECO:0000256" key="4">
    <source>
        <dbReference type="ARBA" id="ARBA00022485"/>
    </source>
</evidence>
<dbReference type="EMBL" id="MVBM01000009">
    <property type="protein sequence ID" value="OOK66559.1"/>
    <property type="molecule type" value="Genomic_DNA"/>
</dbReference>
<dbReference type="NCBIfam" id="NF006878">
    <property type="entry name" value="PRK09375.1-2"/>
    <property type="match status" value="1"/>
</dbReference>
<name>A0A1V3WHW4_MYCKA</name>
<comment type="cofactor">
    <cofactor evidence="1">
        <name>[4Fe-4S] cluster</name>
        <dbReference type="ChEBI" id="CHEBI:49883"/>
    </cofactor>
</comment>
<evidence type="ECO:0000313" key="16">
    <source>
        <dbReference type="Proteomes" id="UP000189229"/>
    </source>
</evidence>
<keyword evidence="10" id="KW-0560">Oxidoreductase</keyword>
<dbReference type="UniPathway" id="UPA00253">
    <property type="reaction ID" value="UER00327"/>
</dbReference>
<dbReference type="FunFam" id="3.40.50.10800:FF:000007">
    <property type="entry name" value="Quinolinate synthase A"/>
    <property type="match status" value="1"/>
</dbReference>
<evidence type="ECO:0000256" key="2">
    <source>
        <dbReference type="ARBA" id="ARBA00005065"/>
    </source>
</evidence>
<dbReference type="Gene3D" id="3.50.50.60">
    <property type="entry name" value="FAD/NAD(P)-binding domain"/>
    <property type="match status" value="1"/>
</dbReference>
<evidence type="ECO:0000259" key="14">
    <source>
        <dbReference type="Pfam" id="PF00890"/>
    </source>
</evidence>
<comment type="caution">
    <text evidence="15">The sequence shown here is derived from an EMBL/GenBank/DDBJ whole genome shotgun (WGS) entry which is preliminary data.</text>
</comment>
<dbReference type="InterPro" id="IPR003473">
    <property type="entry name" value="NadA"/>
</dbReference>
<evidence type="ECO:0000313" key="15">
    <source>
        <dbReference type="EMBL" id="OOK66559.1"/>
    </source>
</evidence>
<dbReference type="Pfam" id="PF00890">
    <property type="entry name" value="FAD_binding_2"/>
    <property type="match status" value="1"/>
</dbReference>
<reference evidence="15 16" key="1">
    <citation type="submission" date="2017-02" db="EMBL/GenBank/DDBJ databases">
        <title>Complete genome sequences of Mycobacterium kansasii strains isolated from rhesus macaques.</title>
        <authorList>
            <person name="Panda A."/>
            <person name="Nagaraj S."/>
            <person name="Zhao X."/>
            <person name="Tettelin H."/>
            <person name="Detolla L.J."/>
        </authorList>
    </citation>
    <scope>NUCLEOTIDE SEQUENCE [LARGE SCALE GENOMIC DNA]</scope>
    <source>
        <strain evidence="15 16">11-3813</strain>
    </source>
</reference>
<dbReference type="GO" id="GO:0051539">
    <property type="term" value="F:4 iron, 4 sulfur cluster binding"/>
    <property type="evidence" value="ECO:0007669"/>
    <property type="project" value="UniProtKB-KW"/>
</dbReference>
<evidence type="ECO:0000256" key="3">
    <source>
        <dbReference type="ARBA" id="ARBA00012669"/>
    </source>
</evidence>
<dbReference type="InterPro" id="IPR036188">
    <property type="entry name" value="FAD/NAD-bd_sf"/>
</dbReference>
<evidence type="ECO:0000256" key="9">
    <source>
        <dbReference type="ARBA" id="ARBA00022723"/>
    </source>
</evidence>
<evidence type="ECO:0000256" key="8">
    <source>
        <dbReference type="ARBA" id="ARBA00022679"/>
    </source>
</evidence>
<keyword evidence="7" id="KW-0662">Pyridine nucleotide biosynthesis</keyword>
<evidence type="ECO:0000256" key="10">
    <source>
        <dbReference type="ARBA" id="ARBA00023002"/>
    </source>
</evidence>
<evidence type="ECO:0000256" key="5">
    <source>
        <dbReference type="ARBA" id="ARBA00022490"/>
    </source>
</evidence>
<feature type="compositionally biased region" description="Polar residues" evidence="13">
    <location>
        <begin position="429"/>
        <end position="440"/>
    </location>
</feature>
<dbReference type="PANTHER" id="PTHR30573">
    <property type="entry name" value="QUINOLINATE SYNTHETASE A"/>
    <property type="match status" value="1"/>
</dbReference>
<dbReference type="GO" id="GO:0034628">
    <property type="term" value="P:'de novo' NAD+ biosynthetic process from L-aspartate"/>
    <property type="evidence" value="ECO:0007669"/>
    <property type="project" value="TreeGrafter"/>
</dbReference>
<feature type="compositionally biased region" description="Low complexity" evidence="13">
    <location>
        <begin position="477"/>
        <end position="487"/>
    </location>
</feature>
<dbReference type="GO" id="GO:0046872">
    <property type="term" value="F:metal ion binding"/>
    <property type="evidence" value="ECO:0007669"/>
    <property type="project" value="UniProtKB-KW"/>
</dbReference>
<keyword evidence="12" id="KW-0411">Iron-sulfur</keyword>
<keyword evidence="4" id="KW-0004">4Fe-4S</keyword>
<evidence type="ECO:0000256" key="7">
    <source>
        <dbReference type="ARBA" id="ARBA00022642"/>
    </source>
</evidence>
<dbReference type="GO" id="GO:0008987">
    <property type="term" value="F:quinolinate synthetase A activity"/>
    <property type="evidence" value="ECO:0007669"/>
    <property type="project" value="InterPro"/>
</dbReference>
<comment type="pathway">
    <text evidence="2">Cofactor biosynthesis; NAD(+) biosynthesis; quinolinate from iminoaspartate: step 1/1.</text>
</comment>
<sequence>MTARITDTPTGYTGVDGDAQWAAEVRRLARLRGATILAHNYQLPAIQDVADHIGDSLALSRIAADAPEDTIVFCGVHFMAETAKILSPQKTVLIPDQRAGCSLADSITADELRAWRAEHPGAVVVSYVNTTAEVKALTDICCTSSNAVDVVASIDPDREVLFCPDQFLGAHVRRVTGRQNLHVWAGECHVHAGINGEELTDQARANPDAELFVHPECGCATSALYLAGEGAFPQERVKILSTGGMLDAARQTRARKVLVATEVGMLHQLRRAAPEVDFRAVNDRASCKFMKMITPRLCCVVWWRGRRSPCRSRRRGRGPAQCPADDRNRTTWRWRMTTAPAWRDAVDVVVVGTGVAGLAAALAAHRAGRSVVVLNKAAQLVGVTATHYAQGGIAVVLPNTDDSVEAHVADTLAAGPACVMPARCTRSSPMATARLPNSSATERDSTKLRLAVGRSRVKAGTRSDASCTPEAMPPAPRSSGRSTTRPGRWTSAAAMWSCGCFATTPR</sequence>
<dbReference type="AlphaFoldDB" id="A0A1V3WHW4"/>
<dbReference type="GO" id="GO:0005829">
    <property type="term" value="C:cytosol"/>
    <property type="evidence" value="ECO:0007669"/>
    <property type="project" value="TreeGrafter"/>
</dbReference>
<feature type="region of interest" description="Disordered" evidence="13">
    <location>
        <begin position="429"/>
        <end position="487"/>
    </location>
</feature>
<feature type="domain" description="FAD-dependent oxidoreductase 2 FAD-binding" evidence="14">
    <location>
        <begin position="347"/>
        <end position="416"/>
    </location>
</feature>
<dbReference type="SUPFAM" id="SSF51905">
    <property type="entry name" value="FAD/NAD(P)-binding domain"/>
    <property type="match status" value="1"/>
</dbReference>
<dbReference type="Pfam" id="PF02445">
    <property type="entry name" value="NadA"/>
    <property type="match status" value="1"/>
</dbReference>
<dbReference type="GO" id="GO:0016491">
    <property type="term" value="F:oxidoreductase activity"/>
    <property type="evidence" value="ECO:0007669"/>
    <property type="project" value="UniProtKB-KW"/>
</dbReference>
<keyword evidence="11" id="KW-0408">Iron</keyword>
<keyword evidence="9" id="KW-0479">Metal-binding</keyword>
<organism evidence="15 16">
    <name type="scientific">Mycobacterium kansasii</name>
    <dbReference type="NCBI Taxonomy" id="1768"/>
    <lineage>
        <taxon>Bacteria</taxon>
        <taxon>Bacillati</taxon>
        <taxon>Actinomycetota</taxon>
        <taxon>Actinomycetes</taxon>
        <taxon>Mycobacteriales</taxon>
        <taxon>Mycobacteriaceae</taxon>
        <taxon>Mycobacterium</taxon>
    </lineage>
</organism>
<protein>
    <recommendedName>
        <fullName evidence="3">quinolinate synthase</fullName>
        <ecNumber evidence="3">2.5.1.72</ecNumber>
    </recommendedName>
</protein>
<dbReference type="InterPro" id="IPR036094">
    <property type="entry name" value="NadA_sf"/>
</dbReference>
<evidence type="ECO:0000256" key="12">
    <source>
        <dbReference type="ARBA" id="ARBA00023014"/>
    </source>
</evidence>
<accession>A0A1V3WHW4</accession>
<dbReference type="Gene3D" id="3.40.50.10800">
    <property type="entry name" value="NadA-like"/>
    <property type="match status" value="3"/>
</dbReference>
<proteinExistence type="predicted"/>
<dbReference type="SUPFAM" id="SSF142754">
    <property type="entry name" value="NadA-like"/>
    <property type="match status" value="1"/>
</dbReference>
<evidence type="ECO:0000256" key="6">
    <source>
        <dbReference type="ARBA" id="ARBA00022630"/>
    </source>
</evidence>
<dbReference type="Proteomes" id="UP000189229">
    <property type="component" value="Unassembled WGS sequence"/>
</dbReference>